<sequence length="374" mass="39110">MSDTSGPSEVPPGVVSLGDYERHAQAILPADAWAYISGAGADGLTRRWNREAFDGMRLAGRVLADMTDAGTDTMLMGMPMSMPVLVAPVAHQKLAHPGGEVATVLGASAARAWMCVSTLASTTLEEIAEASQTTLIFQLYMQASREVTLSLVRRAEAAGYSALMVTVDAPVNGVRNDEQRAGFRLPPHVAAVNVQGFPTPSSRAGPGESPVFKGLLDTAPTWSDIEWLRQQTTLPVMLKGITSPHDAERALSCGVDAIAVSNHGGRTLDTLPSSIEALLAVADTVRGRVPLVLDGGVRRGTDVLKALACGASAVMVGAPVMHALAVAGPVGIVHMLTILRAELEAAMALTGCVRIDAIDEEILWPGKDAPGLRS</sequence>
<dbReference type="Pfam" id="PF01070">
    <property type="entry name" value="FMN_dh"/>
    <property type="match status" value="1"/>
</dbReference>
<dbReference type="EMBL" id="JBHSLL010000050">
    <property type="protein sequence ID" value="MFC5386975.1"/>
    <property type="molecule type" value="Genomic_DNA"/>
</dbReference>
<keyword evidence="2" id="KW-0285">Flavoprotein</keyword>
<organism evidence="7 8">
    <name type="scientific">Aquamicrobium segne</name>
    <dbReference type="NCBI Taxonomy" id="469547"/>
    <lineage>
        <taxon>Bacteria</taxon>
        <taxon>Pseudomonadati</taxon>
        <taxon>Pseudomonadota</taxon>
        <taxon>Alphaproteobacteria</taxon>
        <taxon>Hyphomicrobiales</taxon>
        <taxon>Phyllobacteriaceae</taxon>
        <taxon>Aquamicrobium</taxon>
    </lineage>
</organism>
<keyword evidence="3" id="KW-0288">FMN</keyword>
<comment type="caution">
    <text evidence="7">The sequence shown here is derived from an EMBL/GenBank/DDBJ whole genome shotgun (WGS) entry which is preliminary data.</text>
</comment>
<dbReference type="PANTHER" id="PTHR10578">
    <property type="entry name" value="S -2-HYDROXY-ACID OXIDASE-RELATED"/>
    <property type="match status" value="1"/>
</dbReference>
<accession>A0ABW0GZ86</accession>
<name>A0ABW0GZ86_9HYPH</name>
<gene>
    <name evidence="7" type="ORF">ACFPLB_13490</name>
</gene>
<evidence type="ECO:0000256" key="5">
    <source>
        <dbReference type="ARBA" id="ARBA00024042"/>
    </source>
</evidence>
<proteinExistence type="inferred from homology"/>
<feature type="domain" description="FMN hydroxy acid dehydrogenase" evidence="6">
    <location>
        <begin position="9"/>
        <end position="368"/>
    </location>
</feature>
<reference evidence="8" key="1">
    <citation type="journal article" date="2019" name="Int. J. Syst. Evol. Microbiol.">
        <title>The Global Catalogue of Microorganisms (GCM) 10K type strain sequencing project: providing services to taxonomists for standard genome sequencing and annotation.</title>
        <authorList>
            <consortium name="The Broad Institute Genomics Platform"/>
            <consortium name="The Broad Institute Genome Sequencing Center for Infectious Disease"/>
            <person name="Wu L."/>
            <person name="Ma J."/>
        </authorList>
    </citation>
    <scope>NUCLEOTIDE SEQUENCE [LARGE SCALE GENOMIC DNA]</scope>
    <source>
        <strain evidence="8">CGMCC 4.1415</strain>
    </source>
</reference>
<comment type="similarity">
    <text evidence="5">Belongs to the FMN-dependent alpha-hydroxy acid dehydrogenase family.</text>
</comment>
<evidence type="ECO:0000256" key="2">
    <source>
        <dbReference type="ARBA" id="ARBA00022630"/>
    </source>
</evidence>
<dbReference type="EC" id="1.-.-.-" evidence="7"/>
<protein>
    <submittedName>
        <fullName evidence="7">Alpha-hydroxy acid oxidase</fullName>
        <ecNumber evidence="7">1.-.-.-</ecNumber>
    </submittedName>
</protein>
<evidence type="ECO:0000256" key="4">
    <source>
        <dbReference type="ARBA" id="ARBA00023002"/>
    </source>
</evidence>
<dbReference type="SUPFAM" id="SSF51395">
    <property type="entry name" value="FMN-linked oxidoreductases"/>
    <property type="match status" value="1"/>
</dbReference>
<dbReference type="InterPro" id="IPR013785">
    <property type="entry name" value="Aldolase_TIM"/>
</dbReference>
<dbReference type="InterPro" id="IPR037396">
    <property type="entry name" value="FMN_HAD"/>
</dbReference>
<dbReference type="InterPro" id="IPR012133">
    <property type="entry name" value="Alpha-hydoxy_acid_DH_FMN"/>
</dbReference>
<dbReference type="InterPro" id="IPR000262">
    <property type="entry name" value="FMN-dep_DH"/>
</dbReference>
<keyword evidence="8" id="KW-1185">Reference proteome</keyword>
<dbReference type="PIRSF" id="PIRSF000138">
    <property type="entry name" value="Al-hdrx_acd_dh"/>
    <property type="match status" value="1"/>
</dbReference>
<evidence type="ECO:0000259" key="6">
    <source>
        <dbReference type="PROSITE" id="PS51349"/>
    </source>
</evidence>
<evidence type="ECO:0000313" key="8">
    <source>
        <dbReference type="Proteomes" id="UP001596016"/>
    </source>
</evidence>
<evidence type="ECO:0000256" key="1">
    <source>
        <dbReference type="ARBA" id="ARBA00001917"/>
    </source>
</evidence>
<keyword evidence="4 7" id="KW-0560">Oxidoreductase</keyword>
<evidence type="ECO:0000256" key="3">
    <source>
        <dbReference type="ARBA" id="ARBA00022643"/>
    </source>
</evidence>
<dbReference type="PANTHER" id="PTHR10578:SF107">
    <property type="entry name" value="2-HYDROXYACID OXIDASE 1"/>
    <property type="match status" value="1"/>
</dbReference>
<dbReference type="Proteomes" id="UP001596016">
    <property type="component" value="Unassembled WGS sequence"/>
</dbReference>
<evidence type="ECO:0000313" key="7">
    <source>
        <dbReference type="EMBL" id="MFC5386975.1"/>
    </source>
</evidence>
<dbReference type="RefSeq" id="WP_378230469.1">
    <property type="nucleotide sequence ID" value="NZ_JBHSLL010000050.1"/>
</dbReference>
<dbReference type="PROSITE" id="PS51349">
    <property type="entry name" value="FMN_HYDROXY_ACID_DH_2"/>
    <property type="match status" value="1"/>
</dbReference>
<dbReference type="GO" id="GO:0016491">
    <property type="term" value="F:oxidoreductase activity"/>
    <property type="evidence" value="ECO:0007669"/>
    <property type="project" value="UniProtKB-KW"/>
</dbReference>
<comment type="cofactor">
    <cofactor evidence="1">
        <name>FMN</name>
        <dbReference type="ChEBI" id="CHEBI:58210"/>
    </cofactor>
</comment>
<dbReference type="Gene3D" id="3.20.20.70">
    <property type="entry name" value="Aldolase class I"/>
    <property type="match status" value="1"/>
</dbReference>
<dbReference type="CDD" id="cd02809">
    <property type="entry name" value="alpha_hydroxyacid_oxid_FMN"/>
    <property type="match status" value="1"/>
</dbReference>